<evidence type="ECO:0000313" key="2">
    <source>
        <dbReference type="Proteomes" id="UP001159363"/>
    </source>
</evidence>
<organism evidence="1 2">
    <name type="scientific">Dryococelus australis</name>
    <dbReference type="NCBI Taxonomy" id="614101"/>
    <lineage>
        <taxon>Eukaryota</taxon>
        <taxon>Metazoa</taxon>
        <taxon>Ecdysozoa</taxon>
        <taxon>Arthropoda</taxon>
        <taxon>Hexapoda</taxon>
        <taxon>Insecta</taxon>
        <taxon>Pterygota</taxon>
        <taxon>Neoptera</taxon>
        <taxon>Polyneoptera</taxon>
        <taxon>Phasmatodea</taxon>
        <taxon>Verophasmatodea</taxon>
        <taxon>Anareolatae</taxon>
        <taxon>Phasmatidae</taxon>
        <taxon>Eurycanthinae</taxon>
        <taxon>Dryococelus</taxon>
    </lineage>
</organism>
<dbReference type="Proteomes" id="UP001159363">
    <property type="component" value="Chromosome 1"/>
</dbReference>
<evidence type="ECO:0000313" key="1">
    <source>
        <dbReference type="EMBL" id="KAJ8895588.1"/>
    </source>
</evidence>
<protein>
    <submittedName>
        <fullName evidence="1">Uncharacterized protein</fullName>
    </submittedName>
</protein>
<comment type="caution">
    <text evidence="1">The sequence shown here is derived from an EMBL/GenBank/DDBJ whole genome shotgun (WGS) entry which is preliminary data.</text>
</comment>
<proteinExistence type="predicted"/>
<dbReference type="EMBL" id="JARBHB010000001">
    <property type="protein sequence ID" value="KAJ8895588.1"/>
    <property type="molecule type" value="Genomic_DNA"/>
</dbReference>
<name>A0ABQ9IFX9_9NEOP</name>
<sequence length="60" mass="7232">MLARLFKKDRSIINLTLNKAILWIFWPGCQHPVQNRRHSWLTQSQKFKTAHQWLSRDISS</sequence>
<reference evidence="1 2" key="1">
    <citation type="submission" date="2023-02" db="EMBL/GenBank/DDBJ databases">
        <title>LHISI_Scaffold_Assembly.</title>
        <authorList>
            <person name="Stuart O.P."/>
            <person name="Cleave R."/>
            <person name="Magrath M.J.L."/>
            <person name="Mikheyev A.S."/>
        </authorList>
    </citation>
    <scope>NUCLEOTIDE SEQUENCE [LARGE SCALE GENOMIC DNA]</scope>
    <source>
        <strain evidence="1">Daus_M_001</strain>
        <tissue evidence="1">Leg muscle</tissue>
    </source>
</reference>
<gene>
    <name evidence="1" type="ORF">PR048_000924</name>
</gene>
<accession>A0ABQ9IFX9</accession>
<keyword evidence="2" id="KW-1185">Reference proteome</keyword>